<evidence type="ECO:0000313" key="3">
    <source>
        <dbReference type="Proteomes" id="UP000044098"/>
    </source>
</evidence>
<comment type="caution">
    <text evidence="2">The sequence shown here is derived from an EMBL/GenBank/DDBJ whole genome shotgun (WGS) entry which is preliminary data.</text>
</comment>
<accession>A0AAD2KLR8</accession>
<dbReference type="InterPro" id="IPR036086">
    <property type="entry name" value="ParB/Sulfiredoxin_sf"/>
</dbReference>
<protein>
    <submittedName>
        <fullName evidence="2">Protein of uncharacterized function DUF262</fullName>
    </submittedName>
</protein>
<name>A0AAD2KLR8_ACHAE</name>
<evidence type="ECO:0000313" key="2">
    <source>
        <dbReference type="EMBL" id="CUJ69285.1"/>
    </source>
</evidence>
<feature type="domain" description="GmrSD restriction endonucleases N-terminal" evidence="1">
    <location>
        <begin position="19"/>
        <end position="168"/>
    </location>
</feature>
<dbReference type="SUPFAM" id="SSF110849">
    <property type="entry name" value="ParB/Sulfiredoxin"/>
    <property type="match status" value="1"/>
</dbReference>
<gene>
    <name evidence="2" type="ORF">ERS370000_05317</name>
</gene>
<dbReference type="PANTHER" id="PTHR39639">
    <property type="entry name" value="CHROMOSOME 16, WHOLE GENOME SHOTGUN SEQUENCE"/>
    <property type="match status" value="1"/>
</dbReference>
<sequence>MSELASQSTSIQSVYAMFREDKLFVNRRYQRKLVWTLEEKQRLVESIVKRYPIPAILIAERKSGDGYEIIDGLQRLHAIVSFIETGFSTLDGNYFDVKHFPTAKAHADAGLFSIADSQNWISQKDVSAVLDYTLALSVMRNATDDEVNDVFGRINTYGHRLSDQERRQAGVENEFSKMVRLMACSVRGDASADILPLKSMPSISIDLPMVKHGYEVKADEVVWVEQGVLRSTDLRDSMDEQCIADIATCIVGGQLVERSKDALDAVYDSTTAESERVNNALEVYGADKFSQEFKFCLDQILTVCNADGPAKLRNIIFTKGTTNAFPAVFAIILIAFHELTVKDGMIISDQSAVKKALTGLYNRIDTSRAATSPAERRKNIDTVKGLIAGGFIKADVVKLIYGNHATVDIESTIRRSEIELSDYELKQGMLMLSIDRKIDNALIEKVLKTLCAIANNGPQRDGKVLVGVTDKDADAARVKQLDGIEPKKVGKRYVVGVAREAKVLGLSLEDYYTKWKDAVKKSPLSPALRDSILSHIDYNSFYGLGVIVFTVPPQKELSYYGEDVYWRNGDSTEIATTAKQVAGLAQRF</sequence>
<proteinExistence type="predicted"/>
<dbReference type="EMBL" id="CYTK01000011">
    <property type="protein sequence ID" value="CUJ69285.1"/>
    <property type="molecule type" value="Genomic_DNA"/>
</dbReference>
<dbReference type="Gene3D" id="3.30.950.30">
    <property type="entry name" value="Schlafen, AAA domain"/>
    <property type="match status" value="1"/>
</dbReference>
<dbReference type="InterPro" id="IPR038461">
    <property type="entry name" value="Schlafen_AlbA_2_dom_sf"/>
</dbReference>
<dbReference type="PANTHER" id="PTHR39639:SF1">
    <property type="entry name" value="DUF262 DOMAIN-CONTAINING PROTEIN"/>
    <property type="match status" value="1"/>
</dbReference>
<evidence type="ECO:0000259" key="1">
    <source>
        <dbReference type="Pfam" id="PF03235"/>
    </source>
</evidence>
<organism evidence="2 3">
    <name type="scientific">Achromobacter aegrifaciens</name>
    <dbReference type="NCBI Taxonomy" id="1287736"/>
    <lineage>
        <taxon>Bacteria</taxon>
        <taxon>Pseudomonadati</taxon>
        <taxon>Pseudomonadota</taxon>
        <taxon>Betaproteobacteria</taxon>
        <taxon>Burkholderiales</taxon>
        <taxon>Alcaligenaceae</taxon>
        <taxon>Achromobacter</taxon>
    </lineage>
</organism>
<dbReference type="Pfam" id="PF03235">
    <property type="entry name" value="GmrSD_N"/>
    <property type="match status" value="1"/>
</dbReference>
<reference evidence="2 3" key="1">
    <citation type="submission" date="2015-09" db="EMBL/GenBank/DDBJ databases">
        <authorList>
            <consortium name="Pathogen Informatics"/>
        </authorList>
    </citation>
    <scope>NUCLEOTIDE SEQUENCE [LARGE SCALE GENOMIC DNA]</scope>
    <source>
        <strain evidence="2 3">2789STDY5608625</strain>
    </source>
</reference>
<dbReference type="AlphaFoldDB" id="A0AAD2KLR8"/>
<dbReference type="Proteomes" id="UP000044098">
    <property type="component" value="Unassembled WGS sequence"/>
</dbReference>
<dbReference type="InterPro" id="IPR004919">
    <property type="entry name" value="GmrSD_N"/>
</dbReference>
<dbReference type="RefSeq" id="WP_054457915.1">
    <property type="nucleotide sequence ID" value="NZ_CYTK01000011.1"/>
</dbReference>